<dbReference type="PANTHER" id="PTHR43798">
    <property type="entry name" value="MONOACYLGLYCEROL LIPASE"/>
    <property type="match status" value="1"/>
</dbReference>
<gene>
    <name evidence="4" type="ORF">OCK74_19645</name>
</gene>
<reference evidence="4" key="2">
    <citation type="submission" date="2023-04" db="EMBL/GenBank/DDBJ databases">
        <title>Paracnuella aquatica gen. nov., sp. nov., a member of the family Chitinophagaceae isolated from a hot spring.</title>
        <authorList>
            <person name="Wang C."/>
        </authorList>
    </citation>
    <scope>NUCLEOTIDE SEQUENCE</scope>
    <source>
        <strain evidence="4">LB-8</strain>
    </source>
</reference>
<protein>
    <submittedName>
        <fullName evidence="4">Alpha/beta hydrolase</fullName>
    </submittedName>
</protein>
<dbReference type="PRINTS" id="PR00793">
    <property type="entry name" value="PROAMNOPTASE"/>
</dbReference>
<dbReference type="RefSeq" id="WP_279298784.1">
    <property type="nucleotide sequence ID" value="NZ_JAOTIF010000020.1"/>
</dbReference>
<sequence length="291" mass="33422">MRVLKRLIIFCFLIIHAAFTWGQDGFIKGSPELAYWKIGNKKEVVIVLHGGPAAAHNYLRPEWDQLSKAAQVIYYDQRGCGKSEKATCYSWREHVEDLKRVINTVANGKRVILAGSSWGYRLALLYAYTYPEDVKAMILSGTVKWRGGVKEPKDCALYAPDTKWNPNDYREDTVIFSSFNFYQPPLKDSSQLKTGRKEKFFEGNNYSFQYTMNSLQEAPALQQLAKINTRILVFQAVGCQQNINKDAAHELIGVLPNLEVYPIKDACHDPWYTHTEEFFKKCNEFIKKVKA</sequence>
<evidence type="ECO:0000256" key="1">
    <source>
        <dbReference type="ARBA" id="ARBA00010088"/>
    </source>
</evidence>
<keyword evidence="2 4" id="KW-0378">Hydrolase</keyword>
<evidence type="ECO:0000313" key="5">
    <source>
        <dbReference type="Proteomes" id="UP001155483"/>
    </source>
</evidence>
<dbReference type="InterPro" id="IPR002410">
    <property type="entry name" value="Peptidase_S33"/>
</dbReference>
<evidence type="ECO:0000259" key="3">
    <source>
        <dbReference type="Pfam" id="PF00561"/>
    </source>
</evidence>
<dbReference type="Pfam" id="PF00561">
    <property type="entry name" value="Abhydrolase_1"/>
    <property type="match status" value="1"/>
</dbReference>
<dbReference type="EMBL" id="JAOTIF010000020">
    <property type="protein sequence ID" value="MCU7551345.1"/>
    <property type="molecule type" value="Genomic_DNA"/>
</dbReference>
<evidence type="ECO:0000256" key="2">
    <source>
        <dbReference type="ARBA" id="ARBA00022801"/>
    </source>
</evidence>
<name>A0A9X3B8W5_9BACT</name>
<dbReference type="GO" id="GO:0016020">
    <property type="term" value="C:membrane"/>
    <property type="evidence" value="ECO:0007669"/>
    <property type="project" value="TreeGrafter"/>
</dbReference>
<reference evidence="4" key="1">
    <citation type="submission" date="2022-09" db="EMBL/GenBank/DDBJ databases">
        <authorList>
            <person name="Yuan C."/>
            <person name="Ke Z."/>
        </authorList>
    </citation>
    <scope>NUCLEOTIDE SEQUENCE</scope>
    <source>
        <strain evidence="4">LB-8</strain>
    </source>
</reference>
<dbReference type="SUPFAM" id="SSF53474">
    <property type="entry name" value="alpha/beta-Hydrolases"/>
    <property type="match status" value="1"/>
</dbReference>
<dbReference type="InterPro" id="IPR000073">
    <property type="entry name" value="AB_hydrolase_1"/>
</dbReference>
<dbReference type="Gene3D" id="3.40.50.1820">
    <property type="entry name" value="alpha/beta hydrolase"/>
    <property type="match status" value="1"/>
</dbReference>
<dbReference type="Proteomes" id="UP001155483">
    <property type="component" value="Unassembled WGS sequence"/>
</dbReference>
<feature type="domain" description="AB hydrolase-1" evidence="3">
    <location>
        <begin position="44"/>
        <end position="146"/>
    </location>
</feature>
<accession>A0A9X3B8W5</accession>
<proteinExistence type="inferred from homology"/>
<dbReference type="GO" id="GO:0008233">
    <property type="term" value="F:peptidase activity"/>
    <property type="evidence" value="ECO:0007669"/>
    <property type="project" value="InterPro"/>
</dbReference>
<dbReference type="AlphaFoldDB" id="A0A9X3B8W5"/>
<comment type="similarity">
    <text evidence="1">Belongs to the peptidase S33 family.</text>
</comment>
<dbReference type="GO" id="GO:0006508">
    <property type="term" value="P:proteolysis"/>
    <property type="evidence" value="ECO:0007669"/>
    <property type="project" value="InterPro"/>
</dbReference>
<organism evidence="4 5">
    <name type="scientific">Paraflavisolibacter caeni</name>
    <dbReference type="NCBI Taxonomy" id="2982496"/>
    <lineage>
        <taxon>Bacteria</taxon>
        <taxon>Pseudomonadati</taxon>
        <taxon>Bacteroidota</taxon>
        <taxon>Chitinophagia</taxon>
        <taxon>Chitinophagales</taxon>
        <taxon>Chitinophagaceae</taxon>
        <taxon>Paraflavisolibacter</taxon>
    </lineage>
</organism>
<keyword evidence="5" id="KW-1185">Reference proteome</keyword>
<dbReference type="PANTHER" id="PTHR43798:SF33">
    <property type="entry name" value="HYDROLASE, PUTATIVE (AFU_ORTHOLOGUE AFUA_2G14860)-RELATED"/>
    <property type="match status" value="1"/>
</dbReference>
<evidence type="ECO:0000313" key="4">
    <source>
        <dbReference type="EMBL" id="MCU7551345.1"/>
    </source>
</evidence>
<dbReference type="InterPro" id="IPR050266">
    <property type="entry name" value="AB_hydrolase_sf"/>
</dbReference>
<dbReference type="InterPro" id="IPR029058">
    <property type="entry name" value="AB_hydrolase_fold"/>
</dbReference>
<comment type="caution">
    <text evidence="4">The sequence shown here is derived from an EMBL/GenBank/DDBJ whole genome shotgun (WGS) entry which is preliminary data.</text>
</comment>